<evidence type="ECO:0000313" key="2">
    <source>
        <dbReference type="Proteomes" id="UP000236893"/>
    </source>
</evidence>
<dbReference type="RefSeq" id="WP_103788967.1">
    <property type="nucleotide sequence ID" value="NZ_PQVF01000006.1"/>
</dbReference>
<protein>
    <submittedName>
        <fullName evidence="1">Uncharacterized protein</fullName>
    </submittedName>
</protein>
<organism evidence="1 2">
    <name type="scientific">Solitalea longa</name>
    <dbReference type="NCBI Taxonomy" id="2079460"/>
    <lineage>
        <taxon>Bacteria</taxon>
        <taxon>Pseudomonadati</taxon>
        <taxon>Bacteroidota</taxon>
        <taxon>Sphingobacteriia</taxon>
        <taxon>Sphingobacteriales</taxon>
        <taxon>Sphingobacteriaceae</taxon>
        <taxon>Solitalea</taxon>
    </lineage>
</organism>
<comment type="caution">
    <text evidence="1">The sequence shown here is derived from an EMBL/GenBank/DDBJ whole genome shotgun (WGS) entry which is preliminary data.</text>
</comment>
<dbReference type="AlphaFoldDB" id="A0A2S5A2B1"/>
<keyword evidence="2" id="KW-1185">Reference proteome</keyword>
<name>A0A2S5A2B1_9SPHI</name>
<sequence>MFITLTVGSYLIVHGYDEHNKEVLEEVTVQSPAEKVVAVSRIQSISENYVLVTGSYGRLMYWEYTDGYANLKRKLHLAGLMVDQNRT</sequence>
<gene>
    <name evidence="1" type="ORF">C3K47_09855</name>
</gene>
<reference evidence="1 2" key="1">
    <citation type="submission" date="2018-01" db="EMBL/GenBank/DDBJ databases">
        <authorList>
            <person name="Gaut B.S."/>
            <person name="Morton B.R."/>
            <person name="Clegg M.T."/>
            <person name="Duvall M.R."/>
        </authorList>
    </citation>
    <scope>NUCLEOTIDE SEQUENCE [LARGE SCALE GENOMIC DNA]</scope>
    <source>
        <strain evidence="1 2">HR-AV</strain>
    </source>
</reference>
<proteinExistence type="predicted"/>
<evidence type="ECO:0000313" key="1">
    <source>
        <dbReference type="EMBL" id="POY36664.1"/>
    </source>
</evidence>
<dbReference type="Proteomes" id="UP000236893">
    <property type="component" value="Unassembled WGS sequence"/>
</dbReference>
<dbReference type="OrthoDB" id="1202469at2"/>
<accession>A0A2S5A2B1</accession>
<dbReference type="EMBL" id="PQVF01000006">
    <property type="protein sequence ID" value="POY36664.1"/>
    <property type="molecule type" value="Genomic_DNA"/>
</dbReference>